<proteinExistence type="predicted"/>
<evidence type="ECO:0000313" key="2">
    <source>
        <dbReference type="Proteomes" id="UP001339883"/>
    </source>
</evidence>
<protein>
    <submittedName>
        <fullName evidence="1">Uncharacterized protein</fullName>
    </submittedName>
</protein>
<keyword evidence="2" id="KW-1185">Reference proteome</keyword>
<accession>A0ABU6DTB8</accession>
<name>A0ABU6DTB8_9GAMM</name>
<dbReference type="Proteomes" id="UP001339883">
    <property type="component" value="Unassembled WGS sequence"/>
</dbReference>
<reference evidence="1 2" key="1">
    <citation type="submission" date="2019-08" db="EMBL/GenBank/DDBJ databases">
        <title>Five species of Acinetobacter isolated from floral nectar and animal pollinators.</title>
        <authorList>
            <person name="Hendry T.A."/>
        </authorList>
    </citation>
    <scope>NUCLEOTIDE SEQUENCE [LARGE SCALE GENOMIC DNA]</scope>
    <source>
        <strain evidence="1 2">MD18.27</strain>
    </source>
</reference>
<sequence>MSDIIKGIQFPIVASTKKISTTASAKYILSSAIQSIDPHCAETMRNETNWRKNYPIHIKKTLELSLKNTKDTITIAQSGLKTAHEHFRFYRHGLSTSFKNAISQPFEKLQTHQIIGKSNSLPEWYIPYKGKQLRGQSLLNQIQLWQEKKIIEPSHAEALRKVYEHPEWLDLSDRTMVLLGAGAEIGPLSWLAKWKANIIAIDIAHLPKWTLIRQTIEKGNATLYAPFLENNKELGADLLTQTPEIVKWLNQFNQNLDIAALAYLDGEKHVRVALAMDAIMQSVSEKNKNTSLMFMSTPTDIYALPISFKKEIEQQQRQRSFLEKSMTQLISQFSCKKILHKAIFTDYSEKYTIYDGLVLQQGPNYALAKRLQQWRALVARHQGQCVSINVSPSTTTQSVIKNPLLQSAFNGASLFGVEAFAPETTNAIMAAMWVHDLRYPKAVSQPNITLTHPLDLISSGANHGGLWRTNYTTRTVLPMAALYGNFKNKKRAIS</sequence>
<gene>
    <name evidence="1" type="ORF">I2F25_04860</name>
</gene>
<comment type="caution">
    <text evidence="1">The sequence shown here is derived from an EMBL/GenBank/DDBJ whole genome shotgun (WGS) entry which is preliminary data.</text>
</comment>
<evidence type="ECO:0000313" key="1">
    <source>
        <dbReference type="EMBL" id="MEB5476389.1"/>
    </source>
</evidence>
<organism evidence="1 2">
    <name type="scientific">Acinetobacter pollinis</name>
    <dbReference type="NCBI Taxonomy" id="2605270"/>
    <lineage>
        <taxon>Bacteria</taxon>
        <taxon>Pseudomonadati</taxon>
        <taxon>Pseudomonadota</taxon>
        <taxon>Gammaproteobacteria</taxon>
        <taxon>Moraxellales</taxon>
        <taxon>Moraxellaceae</taxon>
        <taxon>Acinetobacter</taxon>
    </lineage>
</organism>
<dbReference type="RefSeq" id="WP_325774905.1">
    <property type="nucleotide sequence ID" value="NZ_VTDN01000003.1"/>
</dbReference>
<dbReference type="EMBL" id="VTDN01000003">
    <property type="protein sequence ID" value="MEB5476389.1"/>
    <property type="molecule type" value="Genomic_DNA"/>
</dbReference>